<name>A0ABY8I807_9BURK</name>
<keyword evidence="1" id="KW-0540">Nuclease</keyword>
<accession>A0ABY8I807</accession>
<evidence type="ECO:0000313" key="1">
    <source>
        <dbReference type="EMBL" id="WFR81061.1"/>
    </source>
</evidence>
<keyword evidence="1" id="KW-0378">Hydrolase</keyword>
<evidence type="ECO:0000313" key="2">
    <source>
        <dbReference type="Proteomes" id="UP001219584"/>
    </source>
</evidence>
<reference evidence="1 2" key="1">
    <citation type="submission" date="2023-04" db="EMBL/GenBank/DDBJ databases">
        <title>Nanopore sequencing of Janthinobacterium from water.</title>
        <authorList>
            <person name="Ciuchcinski K."/>
            <person name="Rokowska A."/>
            <person name="Dziewit L."/>
        </authorList>
    </citation>
    <scope>NUCLEOTIDE SEQUENCE [LARGE SCALE GENOMIC DNA]</scope>
    <source>
        <strain evidence="1 2">DEMB2</strain>
    </source>
</reference>
<protein>
    <submittedName>
        <fullName evidence="1">HNH endonuclease</fullName>
    </submittedName>
</protein>
<dbReference type="EMBL" id="CP121464">
    <property type="protein sequence ID" value="WFR81061.1"/>
    <property type="molecule type" value="Genomic_DNA"/>
</dbReference>
<gene>
    <name evidence="1" type="ORF">P9875_07810</name>
</gene>
<organism evidence="1 2">
    <name type="scientific">Janthinobacterium rivuli</name>
    <dbReference type="NCBI Taxonomy" id="2751478"/>
    <lineage>
        <taxon>Bacteria</taxon>
        <taxon>Pseudomonadati</taxon>
        <taxon>Pseudomonadota</taxon>
        <taxon>Betaproteobacteria</taxon>
        <taxon>Burkholderiales</taxon>
        <taxon>Oxalobacteraceae</taxon>
        <taxon>Janthinobacterium</taxon>
    </lineage>
</organism>
<dbReference type="Proteomes" id="UP001219584">
    <property type="component" value="Chromosome"/>
</dbReference>
<sequence length="105" mass="11318">MKNDATARPQATQAPARLSKGDFVTALRKLLQEEGKAGKASVDVRAATLHTDVGVYPARGHSMPTCCTVMYEEMQPGDEILLTPSGGKGPTLLVRYKFPRGESRS</sequence>
<keyword evidence="2" id="KW-1185">Reference proteome</keyword>
<keyword evidence="1" id="KW-0255">Endonuclease</keyword>
<dbReference type="GO" id="GO:0004519">
    <property type="term" value="F:endonuclease activity"/>
    <property type="evidence" value="ECO:0007669"/>
    <property type="project" value="UniProtKB-KW"/>
</dbReference>
<dbReference type="RefSeq" id="WP_278318017.1">
    <property type="nucleotide sequence ID" value="NZ_CP121464.1"/>
</dbReference>
<proteinExistence type="predicted"/>